<dbReference type="RefSeq" id="WP_285578755.1">
    <property type="nucleotide sequence ID" value="NZ_BSTK01000011.1"/>
</dbReference>
<dbReference type="CDD" id="cd05233">
    <property type="entry name" value="SDR_c"/>
    <property type="match status" value="1"/>
</dbReference>
<sequence length="259" mass="26974">MSLTRPFDSLAGRTAVVTGGARGLGHAIAAALRDVGMTVLIVDRDAAALAAGLEELAGGGGTVEGVATTLSTDECVEPIEAALAALPPLSVWVNNAGRVSHEDAEAVDLHTFEEVMRDNTVSALRGSQLAFRRMTGGRGSGGAVVNITSLVTEKALPQRLSYATSKAALENVTRYCAQEWGPHGIRVNAVSPGYIDTRLTQWSEDDPRAVAKRAVVGTLPLRRTGGVDDIAATVLYLASPLAAYVTGQTVFVDGGWHLA</sequence>
<accession>A0A9W6SAM5</accession>
<evidence type="ECO:0000256" key="2">
    <source>
        <dbReference type="ARBA" id="ARBA00023002"/>
    </source>
</evidence>
<dbReference type="Gene3D" id="3.40.50.720">
    <property type="entry name" value="NAD(P)-binding Rossmann-like Domain"/>
    <property type="match status" value="1"/>
</dbReference>
<dbReference type="PRINTS" id="PR00081">
    <property type="entry name" value="GDHRDH"/>
</dbReference>
<dbReference type="Pfam" id="PF13561">
    <property type="entry name" value="adh_short_C2"/>
    <property type="match status" value="1"/>
</dbReference>
<dbReference type="InterPro" id="IPR002347">
    <property type="entry name" value="SDR_fam"/>
</dbReference>
<evidence type="ECO:0000313" key="3">
    <source>
        <dbReference type="EMBL" id="GLY88855.1"/>
    </source>
</evidence>
<organism evidence="3 4">
    <name type="scientific">Actinoallomurus iriomotensis</name>
    <dbReference type="NCBI Taxonomy" id="478107"/>
    <lineage>
        <taxon>Bacteria</taxon>
        <taxon>Bacillati</taxon>
        <taxon>Actinomycetota</taxon>
        <taxon>Actinomycetes</taxon>
        <taxon>Streptosporangiales</taxon>
        <taxon>Thermomonosporaceae</taxon>
        <taxon>Actinoallomurus</taxon>
    </lineage>
</organism>
<dbReference type="GO" id="GO:0016491">
    <property type="term" value="F:oxidoreductase activity"/>
    <property type="evidence" value="ECO:0007669"/>
    <property type="project" value="UniProtKB-KW"/>
</dbReference>
<dbReference type="PANTHER" id="PTHR43477">
    <property type="entry name" value="DIHYDROANTICAPSIN 7-DEHYDROGENASE"/>
    <property type="match status" value="1"/>
</dbReference>
<dbReference type="PRINTS" id="PR00080">
    <property type="entry name" value="SDRFAMILY"/>
</dbReference>
<dbReference type="InterPro" id="IPR036291">
    <property type="entry name" value="NAD(P)-bd_dom_sf"/>
</dbReference>
<reference evidence="3" key="1">
    <citation type="submission" date="2023-03" db="EMBL/GenBank/DDBJ databases">
        <title>Actinoallomurus iriomotensis NBRC 103684.</title>
        <authorList>
            <person name="Ichikawa N."/>
            <person name="Sato H."/>
            <person name="Tonouchi N."/>
        </authorList>
    </citation>
    <scope>NUCLEOTIDE SEQUENCE</scope>
    <source>
        <strain evidence="3">NBRC 103684</strain>
    </source>
</reference>
<evidence type="ECO:0000313" key="4">
    <source>
        <dbReference type="Proteomes" id="UP001165074"/>
    </source>
</evidence>
<proteinExistence type="inferred from homology"/>
<dbReference type="InterPro" id="IPR051122">
    <property type="entry name" value="SDR_DHRS6-like"/>
</dbReference>
<keyword evidence="2" id="KW-0560">Oxidoreductase</keyword>
<gene>
    <name evidence="3" type="ORF">Airi02_067840</name>
</gene>
<name>A0A9W6SAM5_9ACTN</name>
<keyword evidence="4" id="KW-1185">Reference proteome</keyword>
<dbReference type="SUPFAM" id="SSF51735">
    <property type="entry name" value="NAD(P)-binding Rossmann-fold domains"/>
    <property type="match status" value="1"/>
</dbReference>
<protein>
    <submittedName>
        <fullName evidence="3">Short-chain dehydrogenase</fullName>
    </submittedName>
</protein>
<evidence type="ECO:0000256" key="1">
    <source>
        <dbReference type="ARBA" id="ARBA00006484"/>
    </source>
</evidence>
<dbReference type="EMBL" id="BSTK01000011">
    <property type="protein sequence ID" value="GLY88855.1"/>
    <property type="molecule type" value="Genomic_DNA"/>
</dbReference>
<dbReference type="FunFam" id="3.40.50.720:FF:000084">
    <property type="entry name" value="Short-chain dehydrogenase reductase"/>
    <property type="match status" value="1"/>
</dbReference>
<dbReference type="AlphaFoldDB" id="A0A9W6SAM5"/>
<dbReference type="Proteomes" id="UP001165074">
    <property type="component" value="Unassembled WGS sequence"/>
</dbReference>
<comment type="caution">
    <text evidence="3">The sequence shown here is derived from an EMBL/GenBank/DDBJ whole genome shotgun (WGS) entry which is preliminary data.</text>
</comment>
<comment type="similarity">
    <text evidence="1">Belongs to the short-chain dehydrogenases/reductases (SDR) family.</text>
</comment>
<dbReference type="PANTHER" id="PTHR43477:SF1">
    <property type="entry name" value="DIHYDROANTICAPSIN 7-DEHYDROGENASE"/>
    <property type="match status" value="1"/>
</dbReference>